<dbReference type="SUPFAM" id="SSF54427">
    <property type="entry name" value="NTF2-like"/>
    <property type="match status" value="1"/>
</dbReference>
<reference evidence="2" key="1">
    <citation type="submission" date="2020-11" db="EMBL/GenBank/DDBJ databases">
        <title>Nocardia NEAU-351.nov., a novel actinomycete isolated from the cow dung.</title>
        <authorList>
            <person name="Zhang X."/>
        </authorList>
    </citation>
    <scope>NUCLEOTIDE SEQUENCE</scope>
    <source>
        <strain evidence="2">NEAU-351</strain>
    </source>
</reference>
<proteinExistence type="predicted"/>
<keyword evidence="3" id="KW-1185">Reference proteome</keyword>
<accession>A0A931N1F2</accession>
<dbReference type="InterPro" id="IPR032710">
    <property type="entry name" value="NTF2-like_dom_sf"/>
</dbReference>
<dbReference type="EMBL" id="JADMLG010000002">
    <property type="protein sequence ID" value="MBH0775642.1"/>
    <property type="molecule type" value="Genomic_DNA"/>
</dbReference>
<dbReference type="Proteomes" id="UP000655751">
    <property type="component" value="Unassembled WGS sequence"/>
</dbReference>
<protein>
    <submittedName>
        <fullName evidence="2">Nuclear transport factor 2 family protein</fullName>
    </submittedName>
</protein>
<evidence type="ECO:0000313" key="3">
    <source>
        <dbReference type="Proteomes" id="UP000655751"/>
    </source>
</evidence>
<name>A0A931N1F2_9NOCA</name>
<organism evidence="2 3">
    <name type="scientific">Nocardia bovistercoris</name>
    <dbReference type="NCBI Taxonomy" id="2785916"/>
    <lineage>
        <taxon>Bacteria</taxon>
        <taxon>Bacillati</taxon>
        <taxon>Actinomycetota</taxon>
        <taxon>Actinomycetes</taxon>
        <taxon>Mycobacteriales</taxon>
        <taxon>Nocardiaceae</taxon>
        <taxon>Nocardia</taxon>
    </lineage>
</organism>
<sequence>MPLEPIADDLLSAVCASPRAVAARDRTAWTELFGPDAAVHDPVGSRPHVGRIAIGRFYDTFIGPNTIVFEVRRDIVADRTVLRDLSVATTMSTGATVRVPMHLRYELAEVGGDWKIARLAAHWELAPMIVQLLRTGWAGIGAATKLGPQLIANQGLGGVLGMTRALFGVGGAGKRAVEALFTAATRGAVADMRVLLDDRAVLELPSGNPVPVAEFAEGVRDMRWEKLIAAGRTVTASVALGRAHGIAVVDFARDRRVIVGVTVYLDTAP</sequence>
<dbReference type="AlphaFoldDB" id="A0A931N1F2"/>
<comment type="caution">
    <text evidence="2">The sequence shown here is derived from an EMBL/GenBank/DDBJ whole genome shotgun (WGS) entry which is preliminary data.</text>
</comment>
<feature type="domain" description="SnoaL-like" evidence="1">
    <location>
        <begin position="19"/>
        <end position="108"/>
    </location>
</feature>
<dbReference type="InterPro" id="IPR037401">
    <property type="entry name" value="SnoaL-like"/>
</dbReference>
<dbReference type="RefSeq" id="WP_196147990.1">
    <property type="nucleotide sequence ID" value="NZ_JADMLG010000002.1"/>
</dbReference>
<evidence type="ECO:0000313" key="2">
    <source>
        <dbReference type="EMBL" id="MBH0775642.1"/>
    </source>
</evidence>
<dbReference type="Gene3D" id="3.10.450.50">
    <property type="match status" value="1"/>
</dbReference>
<evidence type="ECO:0000259" key="1">
    <source>
        <dbReference type="Pfam" id="PF12680"/>
    </source>
</evidence>
<dbReference type="Pfam" id="PF12680">
    <property type="entry name" value="SnoaL_2"/>
    <property type="match status" value="1"/>
</dbReference>
<gene>
    <name evidence="2" type="ORF">IT779_04980</name>
</gene>